<evidence type="ECO:0000256" key="1">
    <source>
        <dbReference type="SAM" id="SignalP"/>
    </source>
</evidence>
<keyword evidence="1" id="KW-0732">Signal</keyword>
<organism evidence="2">
    <name type="scientific">Arundo donax</name>
    <name type="common">Giant reed</name>
    <name type="synonym">Donax arundinaceus</name>
    <dbReference type="NCBI Taxonomy" id="35708"/>
    <lineage>
        <taxon>Eukaryota</taxon>
        <taxon>Viridiplantae</taxon>
        <taxon>Streptophyta</taxon>
        <taxon>Embryophyta</taxon>
        <taxon>Tracheophyta</taxon>
        <taxon>Spermatophyta</taxon>
        <taxon>Magnoliopsida</taxon>
        <taxon>Liliopsida</taxon>
        <taxon>Poales</taxon>
        <taxon>Poaceae</taxon>
        <taxon>PACMAD clade</taxon>
        <taxon>Arundinoideae</taxon>
        <taxon>Arundineae</taxon>
        <taxon>Arundo</taxon>
    </lineage>
</organism>
<feature type="chain" id="PRO_5002044963" evidence="1">
    <location>
        <begin position="17"/>
        <end position="81"/>
    </location>
</feature>
<reference evidence="2" key="2">
    <citation type="journal article" date="2015" name="Data Brief">
        <title>Shoot transcriptome of the giant reed, Arundo donax.</title>
        <authorList>
            <person name="Barrero R.A."/>
            <person name="Guerrero F.D."/>
            <person name="Moolhuijzen P."/>
            <person name="Goolsby J.A."/>
            <person name="Tidwell J."/>
            <person name="Bellgard S.E."/>
            <person name="Bellgard M.I."/>
        </authorList>
    </citation>
    <scope>NUCLEOTIDE SEQUENCE</scope>
    <source>
        <tissue evidence="2">Shoot tissue taken approximately 20 cm above the soil surface</tissue>
    </source>
</reference>
<dbReference type="AlphaFoldDB" id="A0A0A9GKF5"/>
<accession>A0A0A9GKF5</accession>
<name>A0A0A9GKF5_ARUDO</name>
<protein>
    <submittedName>
        <fullName evidence="2">Uncharacterized protein</fullName>
    </submittedName>
</protein>
<evidence type="ECO:0000313" key="2">
    <source>
        <dbReference type="EMBL" id="JAE24977.1"/>
    </source>
</evidence>
<proteinExistence type="predicted"/>
<reference evidence="2" key="1">
    <citation type="submission" date="2014-09" db="EMBL/GenBank/DDBJ databases">
        <authorList>
            <person name="Magalhaes I.L.F."/>
            <person name="Oliveira U."/>
            <person name="Santos F.R."/>
            <person name="Vidigal T.H.D.A."/>
            <person name="Brescovit A.D."/>
            <person name="Santos A.J."/>
        </authorList>
    </citation>
    <scope>NUCLEOTIDE SEQUENCE</scope>
    <source>
        <tissue evidence="2">Shoot tissue taken approximately 20 cm above the soil surface</tissue>
    </source>
</reference>
<dbReference type="EMBL" id="GBRH01172919">
    <property type="protein sequence ID" value="JAE24977.1"/>
    <property type="molecule type" value="Transcribed_RNA"/>
</dbReference>
<feature type="signal peptide" evidence="1">
    <location>
        <begin position="1"/>
        <end position="16"/>
    </location>
</feature>
<sequence>MLLSLISIKLHLMTWATDLLIGSICTDDDTALFISVVAEMLVGMGKKIENWSLMHAAKHIAEMIQDVFLIRHHSECTNQRV</sequence>